<reference evidence="1 2" key="1">
    <citation type="submission" date="2013-09" db="EMBL/GenBank/DDBJ databases">
        <title>Whole genome shotgun sequence of Vibrio proteolyticus NBRC 13287.</title>
        <authorList>
            <person name="Isaki S."/>
            <person name="Hosoyama A."/>
            <person name="Numata M."/>
            <person name="Hashimoto M."/>
            <person name="Hosoyama Y."/>
            <person name="Tsuchikane K."/>
            <person name="Noguchi M."/>
            <person name="Hirakata S."/>
            <person name="Ichikawa N."/>
            <person name="Ohji S."/>
            <person name="Yamazoe A."/>
            <person name="Fujita N."/>
        </authorList>
    </citation>
    <scope>NUCLEOTIDE SEQUENCE [LARGE SCALE GENOMIC DNA]</scope>
    <source>
        <strain evidence="1 2">NBRC 13287</strain>
    </source>
</reference>
<sequence>MIQEKQQTFLDEVSLVFNVLNDGDFLPALQFVLALNDTLLASAFDSVDVYRLMMQYSPRLSKQSAARLSSL</sequence>
<dbReference type="EMBL" id="BATJ01000006">
    <property type="protein sequence ID" value="GAD67152.1"/>
    <property type="molecule type" value="Genomic_DNA"/>
</dbReference>
<dbReference type="Proteomes" id="UP000016570">
    <property type="component" value="Unassembled WGS sequence"/>
</dbReference>
<dbReference type="AlphaFoldDB" id="U3A1C5"/>
<keyword evidence="2" id="KW-1185">Reference proteome</keyword>
<evidence type="ECO:0000313" key="2">
    <source>
        <dbReference type="Proteomes" id="UP000016570"/>
    </source>
</evidence>
<organism evidence="1 2">
    <name type="scientific">Vibrio proteolyticus NBRC 13287</name>
    <dbReference type="NCBI Taxonomy" id="1219065"/>
    <lineage>
        <taxon>Bacteria</taxon>
        <taxon>Pseudomonadati</taxon>
        <taxon>Pseudomonadota</taxon>
        <taxon>Gammaproteobacteria</taxon>
        <taxon>Vibrionales</taxon>
        <taxon>Vibrionaceae</taxon>
        <taxon>Vibrio</taxon>
    </lineage>
</organism>
<accession>U3A1C5</accession>
<dbReference type="RefSeq" id="WP_021705127.1">
    <property type="nucleotide sequence ID" value="NZ_BATJ01000006.1"/>
</dbReference>
<gene>
    <name evidence="1" type="ORF">VPR01S_06_01700</name>
</gene>
<proteinExistence type="predicted"/>
<name>U3A1C5_VIBPR</name>
<comment type="caution">
    <text evidence="1">The sequence shown here is derived from an EMBL/GenBank/DDBJ whole genome shotgun (WGS) entry which is preliminary data.</text>
</comment>
<evidence type="ECO:0000313" key="1">
    <source>
        <dbReference type="EMBL" id="GAD67152.1"/>
    </source>
</evidence>
<protein>
    <submittedName>
        <fullName evidence="1">Uncharacterized protein</fullName>
    </submittedName>
</protein>
<dbReference type="STRING" id="1219065.VPR01S_06_01700"/>